<feature type="domain" description="Protein kinase" evidence="1">
    <location>
        <begin position="1"/>
        <end position="239"/>
    </location>
</feature>
<sequence length="252" mass="28620">MDVNVKRKRETSWMVFVQWVFLRECGSYSWLPSAAIATNIKHQKHDSRNLASNNPGQYVKESFSCAFSFYPEGLDYLHNGCKPSIILKDLRTSNILLDKNLQSKISDFGLCKAFETESCIHDLTDPKGAFSYVDPEYYKTKKLNRESDICSFGIVLLEMITGRSAIIRDLGPAPIHIIQWVSPYFGRMDIGSIIDPRIKGSYNISSSWKAIEIAMACVHSPAIQRPKASHVYNELKECLKIELASQNIIDKM</sequence>
<comment type="caution">
    <text evidence="2">The sequence shown here is derived from an EMBL/GenBank/DDBJ whole genome shotgun (WGS) entry which is preliminary data.</text>
</comment>
<evidence type="ECO:0000313" key="3">
    <source>
        <dbReference type="Proteomes" id="UP001163823"/>
    </source>
</evidence>
<proteinExistence type="predicted"/>
<keyword evidence="2" id="KW-0418">Kinase</keyword>
<dbReference type="PANTHER" id="PTHR45631:SF202">
    <property type="entry name" value="SENESCENCE-INDUCED RECEPTOR-LIKE SERINE_THREONINE-PROTEIN KINASE"/>
    <property type="match status" value="1"/>
</dbReference>
<gene>
    <name evidence="2" type="ORF">O6P43_018246</name>
</gene>
<reference evidence="2" key="1">
    <citation type="journal article" date="2023" name="Science">
        <title>Elucidation of the pathway for biosynthesis of saponin adjuvants from the soapbark tree.</title>
        <authorList>
            <person name="Reed J."/>
            <person name="Orme A."/>
            <person name="El-Demerdash A."/>
            <person name="Owen C."/>
            <person name="Martin L.B.B."/>
            <person name="Misra R.C."/>
            <person name="Kikuchi S."/>
            <person name="Rejzek M."/>
            <person name="Martin A.C."/>
            <person name="Harkess A."/>
            <person name="Leebens-Mack J."/>
            <person name="Louveau T."/>
            <person name="Stephenson M.J."/>
            <person name="Osbourn A."/>
        </authorList>
    </citation>
    <scope>NUCLEOTIDE SEQUENCE</scope>
    <source>
        <strain evidence="2">S10</strain>
    </source>
</reference>
<accession>A0AAD7LRP2</accession>
<dbReference type="PANTHER" id="PTHR45631">
    <property type="entry name" value="OS07G0107800 PROTEIN-RELATED"/>
    <property type="match status" value="1"/>
</dbReference>
<dbReference type="SMART" id="SM00220">
    <property type="entry name" value="S_TKc"/>
    <property type="match status" value="1"/>
</dbReference>
<dbReference type="Gene3D" id="1.10.510.10">
    <property type="entry name" value="Transferase(Phosphotransferase) domain 1"/>
    <property type="match status" value="1"/>
</dbReference>
<dbReference type="InterPro" id="IPR000719">
    <property type="entry name" value="Prot_kinase_dom"/>
</dbReference>
<dbReference type="InterPro" id="IPR011009">
    <property type="entry name" value="Kinase-like_dom_sf"/>
</dbReference>
<keyword evidence="3" id="KW-1185">Reference proteome</keyword>
<keyword evidence="2" id="KW-0808">Transferase</keyword>
<dbReference type="SUPFAM" id="SSF56112">
    <property type="entry name" value="Protein kinase-like (PK-like)"/>
    <property type="match status" value="1"/>
</dbReference>
<dbReference type="Proteomes" id="UP001163823">
    <property type="component" value="Chromosome 7"/>
</dbReference>
<evidence type="ECO:0000259" key="1">
    <source>
        <dbReference type="PROSITE" id="PS50011"/>
    </source>
</evidence>
<dbReference type="EMBL" id="JARAOO010000007">
    <property type="protein sequence ID" value="KAJ7963110.1"/>
    <property type="molecule type" value="Genomic_DNA"/>
</dbReference>
<dbReference type="GO" id="GO:0004672">
    <property type="term" value="F:protein kinase activity"/>
    <property type="evidence" value="ECO:0007669"/>
    <property type="project" value="InterPro"/>
</dbReference>
<dbReference type="KEGG" id="qsa:O6P43_018246"/>
<evidence type="ECO:0000313" key="2">
    <source>
        <dbReference type="EMBL" id="KAJ7963110.1"/>
    </source>
</evidence>
<dbReference type="AlphaFoldDB" id="A0AAD7LRP2"/>
<name>A0AAD7LRP2_QUISA</name>
<dbReference type="GO" id="GO:0005524">
    <property type="term" value="F:ATP binding"/>
    <property type="evidence" value="ECO:0007669"/>
    <property type="project" value="InterPro"/>
</dbReference>
<dbReference type="PROSITE" id="PS50011">
    <property type="entry name" value="PROTEIN_KINASE_DOM"/>
    <property type="match status" value="1"/>
</dbReference>
<dbReference type="Pfam" id="PF00069">
    <property type="entry name" value="Pkinase"/>
    <property type="match status" value="1"/>
</dbReference>
<organism evidence="2 3">
    <name type="scientific">Quillaja saponaria</name>
    <name type="common">Soap bark tree</name>
    <dbReference type="NCBI Taxonomy" id="32244"/>
    <lineage>
        <taxon>Eukaryota</taxon>
        <taxon>Viridiplantae</taxon>
        <taxon>Streptophyta</taxon>
        <taxon>Embryophyta</taxon>
        <taxon>Tracheophyta</taxon>
        <taxon>Spermatophyta</taxon>
        <taxon>Magnoliopsida</taxon>
        <taxon>eudicotyledons</taxon>
        <taxon>Gunneridae</taxon>
        <taxon>Pentapetalae</taxon>
        <taxon>rosids</taxon>
        <taxon>fabids</taxon>
        <taxon>Fabales</taxon>
        <taxon>Quillajaceae</taxon>
        <taxon>Quillaja</taxon>
    </lineage>
</organism>
<protein>
    <submittedName>
        <fullName evidence="2">Protein kinase family protein</fullName>
    </submittedName>
</protein>